<dbReference type="OrthoDB" id="6054380at2759"/>
<protein>
    <submittedName>
        <fullName evidence="5">Uncharacterized protein</fullName>
    </submittedName>
</protein>
<dbReference type="InterPro" id="IPR031569">
    <property type="entry name" value="ApeC"/>
</dbReference>
<dbReference type="InterPro" id="IPR035914">
    <property type="entry name" value="Sperma_CUB_dom_sf"/>
</dbReference>
<dbReference type="Proteomes" id="UP001152795">
    <property type="component" value="Unassembled WGS sequence"/>
</dbReference>
<feature type="transmembrane region" description="Helical" evidence="4">
    <location>
        <begin position="490"/>
        <end position="509"/>
    </location>
</feature>
<dbReference type="PROSITE" id="PS01180">
    <property type="entry name" value="CUB"/>
    <property type="match status" value="1"/>
</dbReference>
<evidence type="ECO:0000256" key="2">
    <source>
        <dbReference type="PROSITE-ProRule" id="PRU00059"/>
    </source>
</evidence>
<evidence type="ECO:0000313" key="6">
    <source>
        <dbReference type="Proteomes" id="UP001152795"/>
    </source>
</evidence>
<dbReference type="InterPro" id="IPR000859">
    <property type="entry name" value="CUB_dom"/>
</dbReference>
<evidence type="ECO:0000256" key="1">
    <source>
        <dbReference type="ARBA" id="ARBA00023157"/>
    </source>
</evidence>
<sequence length="611" mass="68876">MGDCSSNFSITWTCKGRTLKTGDWYLSWNIQADEIQVTKIVTGREALWVLLDTDNSVCDWPAPPTSTTPPFVQPTPPPRERHSEQLWPQGFYTLPKAASGCPGSTNFTWKQGWIFQDLDDTDVILTKTSRSFNMAAKIDDWGNIKRWFCTKNDATHNEEMIRPVWPKGTYCIYSAAISPFKCPKSEGRLFFGYGYWDNQYWLNDSEMKGVLPGGNSVRGGRTRIYFCCQGSQDPNIPMSLPIDQPFYLLAFKSSVCQKVEWAAVSPEFVLYDTSDYRNKDEFTLFSPFNATKHDPKIHYCYYEGCNHTLTYDNETEVEINFPKLQYLDITSQSCSWRINYPPDYTISLNIISLDIPSNTADHCSTQFLEISGIEGNVSIIKLCGNYQQYKLRSQSNLVSIVLKLANNVTKTTGFRLNVKGVLNRAESSTWTPKTGALTTVRITETTHTLPTNSHTTYETNSENPASTEKVQTGTAAKTKNEKSQVPTTSIVVPVVVVVIGIVVLIAWLVTRKRKKETNIAVAFQNDDFAQPNPIYEKEPGTDNENGNCNVTFYESIDSDLVPRRRIKQHVAENPVPGGTEDENCNPLYESADQVDDYSSAVNSLYVSSDLQ</sequence>
<comment type="caution">
    <text evidence="5">The sequence shown here is derived from an EMBL/GenBank/DDBJ whole genome shotgun (WGS) entry which is preliminary data.</text>
</comment>
<dbReference type="AlphaFoldDB" id="A0A6S7FGU2"/>
<dbReference type="EMBL" id="CACRXK020000135">
    <property type="protein sequence ID" value="CAB3978715.1"/>
    <property type="molecule type" value="Genomic_DNA"/>
</dbReference>
<keyword evidence="4" id="KW-0812">Transmembrane</keyword>
<reference evidence="5" key="1">
    <citation type="submission" date="2020-04" db="EMBL/GenBank/DDBJ databases">
        <authorList>
            <person name="Alioto T."/>
            <person name="Alioto T."/>
            <person name="Gomez Garrido J."/>
        </authorList>
    </citation>
    <scope>NUCLEOTIDE SEQUENCE</scope>
    <source>
        <strain evidence="5">A484AB</strain>
    </source>
</reference>
<evidence type="ECO:0000313" key="5">
    <source>
        <dbReference type="EMBL" id="CAB3978715.1"/>
    </source>
</evidence>
<dbReference type="Pfam" id="PF00431">
    <property type="entry name" value="CUB"/>
    <property type="match status" value="1"/>
</dbReference>
<dbReference type="PANTHER" id="PTHR19324">
    <property type="entry name" value="PERFORIN-LIKE PROTEIN 1"/>
    <property type="match status" value="1"/>
</dbReference>
<feature type="compositionally biased region" description="Polar residues" evidence="3">
    <location>
        <begin position="457"/>
        <end position="484"/>
    </location>
</feature>
<gene>
    <name evidence="5" type="ORF">PACLA_8A046450</name>
</gene>
<accession>A0A6S7FGU2</accession>
<evidence type="ECO:0000256" key="4">
    <source>
        <dbReference type="SAM" id="Phobius"/>
    </source>
</evidence>
<dbReference type="PANTHER" id="PTHR19324:SF33">
    <property type="entry name" value="MUCIN-5AC"/>
    <property type="match status" value="1"/>
</dbReference>
<evidence type="ECO:0000256" key="3">
    <source>
        <dbReference type="SAM" id="MobiDB-lite"/>
    </source>
</evidence>
<dbReference type="CDD" id="cd00041">
    <property type="entry name" value="CUB"/>
    <property type="match status" value="1"/>
</dbReference>
<comment type="caution">
    <text evidence="2">Lacks conserved residue(s) required for the propagation of feature annotation.</text>
</comment>
<feature type="region of interest" description="Disordered" evidence="3">
    <location>
        <begin position="450"/>
        <end position="484"/>
    </location>
</feature>
<keyword evidence="4" id="KW-1133">Transmembrane helix</keyword>
<keyword evidence="6" id="KW-1185">Reference proteome</keyword>
<keyword evidence="4" id="KW-0472">Membrane</keyword>
<dbReference type="SUPFAM" id="SSF49854">
    <property type="entry name" value="Spermadhesin, CUB domain"/>
    <property type="match status" value="1"/>
</dbReference>
<feature type="compositionally biased region" description="Pro residues" evidence="3">
    <location>
        <begin position="62"/>
        <end position="77"/>
    </location>
</feature>
<feature type="region of interest" description="Disordered" evidence="3">
    <location>
        <begin position="62"/>
        <end position="83"/>
    </location>
</feature>
<dbReference type="Gene3D" id="2.60.120.290">
    <property type="entry name" value="Spermadhesin, CUB domain"/>
    <property type="match status" value="1"/>
</dbReference>
<dbReference type="SMART" id="SM00042">
    <property type="entry name" value="CUB"/>
    <property type="match status" value="1"/>
</dbReference>
<keyword evidence="1" id="KW-1015">Disulfide bond</keyword>
<proteinExistence type="predicted"/>
<name>A0A6S7FGU2_PARCT</name>
<organism evidence="5 6">
    <name type="scientific">Paramuricea clavata</name>
    <name type="common">Red gorgonian</name>
    <name type="synonym">Violescent sea-whip</name>
    <dbReference type="NCBI Taxonomy" id="317549"/>
    <lineage>
        <taxon>Eukaryota</taxon>
        <taxon>Metazoa</taxon>
        <taxon>Cnidaria</taxon>
        <taxon>Anthozoa</taxon>
        <taxon>Octocorallia</taxon>
        <taxon>Malacalcyonacea</taxon>
        <taxon>Plexauridae</taxon>
        <taxon>Paramuricea</taxon>
    </lineage>
</organism>
<dbReference type="Pfam" id="PF16977">
    <property type="entry name" value="ApeC"/>
    <property type="match status" value="1"/>
</dbReference>